<dbReference type="Proteomes" id="UP000821866">
    <property type="component" value="Chromosome 1"/>
</dbReference>
<name>A0A9J6EYJ4_RHIMP</name>
<organism evidence="2 3">
    <name type="scientific">Rhipicephalus microplus</name>
    <name type="common">Cattle tick</name>
    <name type="synonym">Boophilus microplus</name>
    <dbReference type="NCBI Taxonomy" id="6941"/>
    <lineage>
        <taxon>Eukaryota</taxon>
        <taxon>Metazoa</taxon>
        <taxon>Ecdysozoa</taxon>
        <taxon>Arthropoda</taxon>
        <taxon>Chelicerata</taxon>
        <taxon>Arachnida</taxon>
        <taxon>Acari</taxon>
        <taxon>Parasitiformes</taxon>
        <taxon>Ixodida</taxon>
        <taxon>Ixodoidea</taxon>
        <taxon>Ixodidae</taxon>
        <taxon>Rhipicephalinae</taxon>
        <taxon>Rhipicephalus</taxon>
        <taxon>Boophilus</taxon>
    </lineage>
</organism>
<reference evidence="2" key="1">
    <citation type="journal article" date="2020" name="Cell">
        <title>Large-Scale Comparative Analyses of Tick Genomes Elucidate Their Genetic Diversity and Vector Capacities.</title>
        <authorList>
            <consortium name="Tick Genome and Microbiome Consortium (TIGMIC)"/>
            <person name="Jia N."/>
            <person name="Wang J."/>
            <person name="Shi W."/>
            <person name="Du L."/>
            <person name="Sun Y."/>
            <person name="Zhan W."/>
            <person name="Jiang J.F."/>
            <person name="Wang Q."/>
            <person name="Zhang B."/>
            <person name="Ji P."/>
            <person name="Bell-Sakyi L."/>
            <person name="Cui X.M."/>
            <person name="Yuan T.T."/>
            <person name="Jiang B.G."/>
            <person name="Yang W.F."/>
            <person name="Lam T.T."/>
            <person name="Chang Q.C."/>
            <person name="Ding S.J."/>
            <person name="Wang X.J."/>
            <person name="Zhu J.G."/>
            <person name="Ruan X.D."/>
            <person name="Zhao L."/>
            <person name="Wei J.T."/>
            <person name="Ye R.Z."/>
            <person name="Que T.C."/>
            <person name="Du C.H."/>
            <person name="Zhou Y.H."/>
            <person name="Cheng J.X."/>
            <person name="Dai P.F."/>
            <person name="Guo W.B."/>
            <person name="Han X.H."/>
            <person name="Huang E.J."/>
            <person name="Li L.F."/>
            <person name="Wei W."/>
            <person name="Gao Y.C."/>
            <person name="Liu J.Z."/>
            <person name="Shao H.Z."/>
            <person name="Wang X."/>
            <person name="Wang C.C."/>
            <person name="Yang T.C."/>
            <person name="Huo Q.B."/>
            <person name="Li W."/>
            <person name="Chen H.Y."/>
            <person name="Chen S.E."/>
            <person name="Zhou L.G."/>
            <person name="Ni X.B."/>
            <person name="Tian J.H."/>
            <person name="Sheng Y."/>
            <person name="Liu T."/>
            <person name="Pan Y.S."/>
            <person name="Xia L.Y."/>
            <person name="Li J."/>
            <person name="Zhao F."/>
            <person name="Cao W.C."/>
        </authorList>
    </citation>
    <scope>NUCLEOTIDE SEQUENCE</scope>
    <source>
        <strain evidence="2">Rmic-2018</strain>
    </source>
</reference>
<dbReference type="AlphaFoldDB" id="A0A9J6EYJ4"/>
<feature type="compositionally biased region" description="Basic and acidic residues" evidence="1">
    <location>
        <begin position="162"/>
        <end position="191"/>
    </location>
</feature>
<feature type="compositionally biased region" description="Low complexity" evidence="1">
    <location>
        <begin position="192"/>
        <end position="205"/>
    </location>
</feature>
<feature type="region of interest" description="Disordered" evidence="1">
    <location>
        <begin position="118"/>
        <end position="225"/>
    </location>
</feature>
<accession>A0A9J6EYJ4</accession>
<protein>
    <submittedName>
        <fullName evidence="2">Uncharacterized protein</fullName>
    </submittedName>
</protein>
<feature type="compositionally biased region" description="Basic and acidic residues" evidence="1">
    <location>
        <begin position="216"/>
        <end position="225"/>
    </location>
</feature>
<sequence length="363" mass="38958">MSTRVRAVRLVSMTDEAEQAPGPPEQETELVEVEVLPAEPCTSHQQSSPPPRFPSRFCFAKSDSSQGSVVTNIYCQVPETRQVAVTGSGREVLGTRLEWKLQPDGHLEVRVGPALTEEEEAKRANAAKQASTSGQKAPLGQQDVTKKADIVETKAPSGQQDVTKKADVVEAKASSDQRDVTKKAVEEKKDGTPAPTAPVAGASTSVTPSEGCGSKTEAKKPEKTWSFRLVPRAPVSFEVTLGVKKTPSTRQPSAISVRLVDVPPAGPQRSAFVPRRPSLPAYVVRRRISVPDYAAKQDEPPTLQPCVECVEELARRLAESGGPCRINVVTRSAVINATENVASVYVDVSGSLEGSERSQLEDD</sequence>
<evidence type="ECO:0000313" key="2">
    <source>
        <dbReference type="EMBL" id="KAH8039048.1"/>
    </source>
</evidence>
<proteinExistence type="predicted"/>
<keyword evidence="3" id="KW-1185">Reference proteome</keyword>
<comment type="caution">
    <text evidence="2">The sequence shown here is derived from an EMBL/GenBank/DDBJ whole genome shotgun (WGS) entry which is preliminary data.</text>
</comment>
<gene>
    <name evidence="2" type="ORF">HPB51_004973</name>
</gene>
<reference evidence="2" key="2">
    <citation type="submission" date="2021-09" db="EMBL/GenBank/DDBJ databases">
        <authorList>
            <person name="Jia N."/>
            <person name="Wang J."/>
            <person name="Shi W."/>
            <person name="Du L."/>
            <person name="Sun Y."/>
            <person name="Zhan W."/>
            <person name="Jiang J."/>
            <person name="Wang Q."/>
            <person name="Zhang B."/>
            <person name="Ji P."/>
            <person name="Sakyi L.B."/>
            <person name="Cui X."/>
            <person name="Yuan T."/>
            <person name="Jiang B."/>
            <person name="Yang W."/>
            <person name="Lam T.T.-Y."/>
            <person name="Chang Q."/>
            <person name="Ding S."/>
            <person name="Wang X."/>
            <person name="Zhu J."/>
            <person name="Ruan X."/>
            <person name="Zhao L."/>
            <person name="Wei J."/>
            <person name="Que T."/>
            <person name="Du C."/>
            <person name="Cheng J."/>
            <person name="Dai P."/>
            <person name="Han X."/>
            <person name="Huang E."/>
            <person name="Gao Y."/>
            <person name="Liu J."/>
            <person name="Shao H."/>
            <person name="Ye R."/>
            <person name="Li L."/>
            <person name="Wei W."/>
            <person name="Wang X."/>
            <person name="Wang C."/>
            <person name="Huo Q."/>
            <person name="Li W."/>
            <person name="Guo W."/>
            <person name="Chen H."/>
            <person name="Chen S."/>
            <person name="Zhou L."/>
            <person name="Zhou L."/>
            <person name="Ni X."/>
            <person name="Tian J."/>
            <person name="Zhou Y."/>
            <person name="Sheng Y."/>
            <person name="Liu T."/>
            <person name="Pan Y."/>
            <person name="Xia L."/>
            <person name="Li J."/>
            <person name="Zhao F."/>
            <person name="Cao W."/>
        </authorList>
    </citation>
    <scope>NUCLEOTIDE SEQUENCE</scope>
    <source>
        <strain evidence="2">Rmic-2018</strain>
        <tissue evidence="2">Larvae</tissue>
    </source>
</reference>
<evidence type="ECO:0000313" key="3">
    <source>
        <dbReference type="Proteomes" id="UP000821866"/>
    </source>
</evidence>
<evidence type="ECO:0000256" key="1">
    <source>
        <dbReference type="SAM" id="MobiDB-lite"/>
    </source>
</evidence>
<dbReference type="EMBL" id="JABSTU010000001">
    <property type="protein sequence ID" value="KAH8039048.1"/>
    <property type="molecule type" value="Genomic_DNA"/>
</dbReference>
<feature type="region of interest" description="Disordered" evidence="1">
    <location>
        <begin position="1"/>
        <end position="28"/>
    </location>
</feature>